<sequence>MSSYALAQMIGIPHKQIVLAKIGIKHVGLQRRGQAWFCTSGLPSDVTIVIDEMLFHLHKFPLISKSGKLSQLIGDAVAKQQEIDEDPSDNEDNVCCVRLDGIPGGISAFEHVVKFCYGAKVELSTRNVISLRCASEYLNMTDEYGERNLISITEAFIQRVVVPSWKNCAAALSSCTDELLPMAEKLSIISQCVTSMANKVYLDPYNTLNTCPTSSVAMRDNKAGPTNDMNVLLWNGISNTRRSEEMATVAMDWWFDDVATLSLPLFTSLIELMKEKGVMTDAIVSAVVYYARQHIPGLNRRQYGSSKQSLQRGHPSPRSTSASRPPCDIEQLSLLESIERLLPTGHGVVSTPFLFTLLRISFILNASRTCRSSLESRIGMQLEQASVDDLLIPNYSSSETLYDVDCIERLMQRFLKSISERGFGAEDGTHSIGVTDDQVLFIPQVATVEKENGNRDGILSPAYGGQNLSNAGDQASRSFRPSFLDLQRVASLLDDCLREIAADKNVHLSKFQTLAQCLPHNARTLEDDLYSAIDVFMKVHPSMSEEEKEVLCGVVDWKRMSSAAYSHAAQNDKLPVRVAIQALFAEQQQLRTAILQRLDEGNMRPLSTVTSDIVQQMSGTPIDVHVQHRSITPIPRNNQPCPIGYELRYLGRGATDVQGNETDGCMDEREDPAVASATTASSHRRQGADTAHVHRHKSMGIQTVRSGMVKLQRRIHKLELHKSTHLRYGTAQAKHSPGSVRLSSKLLLCRSMAEVPSHRHAMRNLRVQQTSNNAESKSLPESFSRPRAAH</sequence>
<organism evidence="6 7">
    <name type="scientific">Ceratopteris richardii</name>
    <name type="common">Triangle waterfern</name>
    <dbReference type="NCBI Taxonomy" id="49495"/>
    <lineage>
        <taxon>Eukaryota</taxon>
        <taxon>Viridiplantae</taxon>
        <taxon>Streptophyta</taxon>
        <taxon>Embryophyta</taxon>
        <taxon>Tracheophyta</taxon>
        <taxon>Polypodiopsida</taxon>
        <taxon>Polypodiidae</taxon>
        <taxon>Polypodiales</taxon>
        <taxon>Pteridineae</taxon>
        <taxon>Pteridaceae</taxon>
        <taxon>Parkerioideae</taxon>
        <taxon>Ceratopteris</taxon>
    </lineage>
</organism>
<feature type="compositionally biased region" description="Low complexity" evidence="3">
    <location>
        <begin position="316"/>
        <end position="326"/>
    </location>
</feature>
<dbReference type="AlphaFoldDB" id="A0A8T2QT47"/>
<evidence type="ECO:0000313" key="7">
    <source>
        <dbReference type="Proteomes" id="UP000825935"/>
    </source>
</evidence>
<dbReference type="OrthoDB" id="624345at2759"/>
<proteinExistence type="predicted"/>
<evidence type="ECO:0000313" key="6">
    <source>
        <dbReference type="EMBL" id="KAH7286513.1"/>
    </source>
</evidence>
<comment type="caution">
    <text evidence="6">The sequence shown here is derived from an EMBL/GenBank/DDBJ whole genome shotgun (WGS) entry which is preliminary data.</text>
</comment>
<dbReference type="InterPro" id="IPR027356">
    <property type="entry name" value="NPH3_dom"/>
</dbReference>
<accession>A0A8T2QT47</accession>
<reference evidence="6" key="1">
    <citation type="submission" date="2021-08" db="EMBL/GenBank/DDBJ databases">
        <title>WGS assembly of Ceratopteris richardii.</title>
        <authorList>
            <person name="Marchant D.B."/>
            <person name="Chen G."/>
            <person name="Jenkins J."/>
            <person name="Shu S."/>
            <person name="Leebens-Mack J."/>
            <person name="Grimwood J."/>
            <person name="Schmutz J."/>
            <person name="Soltis P."/>
            <person name="Soltis D."/>
            <person name="Chen Z.-H."/>
        </authorList>
    </citation>
    <scope>NUCLEOTIDE SEQUENCE</scope>
    <source>
        <strain evidence="6">Whitten #5841</strain>
        <tissue evidence="6">Leaf</tissue>
    </source>
</reference>
<name>A0A8T2QT47_CERRI</name>
<protein>
    <recommendedName>
        <fullName evidence="8">Phototropic-responsive NPH3 family protein</fullName>
    </recommendedName>
</protein>
<dbReference type="Pfam" id="PF03000">
    <property type="entry name" value="NPH3"/>
    <property type="match status" value="1"/>
</dbReference>
<dbReference type="InterPro" id="IPR000210">
    <property type="entry name" value="BTB/POZ_dom"/>
</dbReference>
<feature type="region of interest" description="Disordered" evidence="3">
    <location>
        <begin position="767"/>
        <end position="790"/>
    </location>
</feature>
<dbReference type="EMBL" id="CM035437">
    <property type="protein sequence ID" value="KAH7286513.1"/>
    <property type="molecule type" value="Genomic_DNA"/>
</dbReference>
<gene>
    <name evidence="6" type="ORF">KP509_32G010700</name>
</gene>
<comment type="pathway">
    <text evidence="1">Protein modification; protein ubiquitination.</text>
</comment>
<dbReference type="InterPro" id="IPR043454">
    <property type="entry name" value="NPH3/RPT2-like"/>
</dbReference>
<keyword evidence="7" id="KW-1185">Reference proteome</keyword>
<feature type="compositionally biased region" description="Polar residues" evidence="3">
    <location>
        <begin position="767"/>
        <end position="781"/>
    </location>
</feature>
<feature type="region of interest" description="Disordered" evidence="3">
    <location>
        <begin position="677"/>
        <end position="696"/>
    </location>
</feature>
<evidence type="ECO:0000256" key="3">
    <source>
        <dbReference type="SAM" id="MobiDB-lite"/>
    </source>
</evidence>
<evidence type="ECO:0000256" key="1">
    <source>
        <dbReference type="ARBA" id="ARBA00004906"/>
    </source>
</evidence>
<evidence type="ECO:0008006" key="8">
    <source>
        <dbReference type="Google" id="ProtNLM"/>
    </source>
</evidence>
<dbReference type="SUPFAM" id="SSF54695">
    <property type="entry name" value="POZ domain"/>
    <property type="match status" value="1"/>
</dbReference>
<feature type="region of interest" description="Disordered" evidence="3">
    <location>
        <begin position="302"/>
        <end position="326"/>
    </location>
</feature>
<feature type="compositionally biased region" description="Polar residues" evidence="3">
    <location>
        <begin position="302"/>
        <end position="311"/>
    </location>
</feature>
<dbReference type="InterPro" id="IPR011333">
    <property type="entry name" value="SKP1/BTB/POZ_sf"/>
</dbReference>
<dbReference type="Pfam" id="PF00651">
    <property type="entry name" value="BTB"/>
    <property type="match status" value="1"/>
</dbReference>
<evidence type="ECO:0000256" key="2">
    <source>
        <dbReference type="ARBA" id="ARBA00022786"/>
    </source>
</evidence>
<dbReference type="PROSITE" id="PS50097">
    <property type="entry name" value="BTB"/>
    <property type="match status" value="1"/>
</dbReference>
<feature type="domain" description="BTB" evidence="4">
    <location>
        <begin position="44"/>
        <end position="125"/>
    </location>
</feature>
<dbReference type="Proteomes" id="UP000825935">
    <property type="component" value="Chromosome 32"/>
</dbReference>
<dbReference type="SMART" id="SM00225">
    <property type="entry name" value="BTB"/>
    <property type="match status" value="1"/>
</dbReference>
<dbReference type="Gene3D" id="3.30.710.10">
    <property type="entry name" value="Potassium Channel Kv1.1, Chain A"/>
    <property type="match status" value="1"/>
</dbReference>
<feature type="domain" description="NPH3" evidence="5">
    <location>
        <begin position="252"/>
        <end position="589"/>
    </location>
</feature>
<dbReference type="EMBL" id="CM035437">
    <property type="protein sequence ID" value="KAH7286514.1"/>
    <property type="molecule type" value="Genomic_DNA"/>
</dbReference>
<evidence type="ECO:0000259" key="5">
    <source>
        <dbReference type="PROSITE" id="PS51649"/>
    </source>
</evidence>
<evidence type="ECO:0000259" key="4">
    <source>
        <dbReference type="PROSITE" id="PS50097"/>
    </source>
</evidence>
<dbReference type="PANTHER" id="PTHR32370">
    <property type="entry name" value="OS12G0117600 PROTEIN"/>
    <property type="match status" value="1"/>
</dbReference>
<dbReference type="OMA" id="SAPNDIY"/>
<keyword evidence="2" id="KW-0833">Ubl conjugation pathway</keyword>
<dbReference type="PROSITE" id="PS51649">
    <property type="entry name" value="NPH3"/>
    <property type="match status" value="1"/>
</dbReference>